<dbReference type="SUPFAM" id="SSF57850">
    <property type="entry name" value="RING/U-box"/>
    <property type="match status" value="1"/>
</dbReference>
<dbReference type="InterPro" id="IPR026848">
    <property type="entry name" value="Fancl"/>
</dbReference>
<evidence type="ECO:0000313" key="5">
    <source>
        <dbReference type="Proteomes" id="UP001168821"/>
    </source>
</evidence>
<dbReference type="SMART" id="SM01197">
    <property type="entry name" value="FANCL_C"/>
    <property type="match status" value="1"/>
</dbReference>
<dbReference type="CDD" id="cd23832">
    <property type="entry name" value="DRWD-C_FANCL"/>
    <property type="match status" value="1"/>
</dbReference>
<dbReference type="Pfam" id="PF18891">
    <property type="entry name" value="FANCL_d3"/>
    <property type="match status" value="1"/>
</dbReference>
<dbReference type="GO" id="GO:0061630">
    <property type="term" value="F:ubiquitin protein ligase activity"/>
    <property type="evidence" value="ECO:0007669"/>
    <property type="project" value="TreeGrafter"/>
</dbReference>
<sequence>MEESELELLLKYPLLACHTQDGAKHYVGKILFGNHDIDLHVVEENVRENPTFKLKTIYGGSIDDALSKITAPKITEFVDKIVTTLENEPDRKPPQNLTKAYRRILQEYSEFTGFHLTIKKCQISSDLSKIHVTTVDEGCREHGLDIAVDWNETAIFIPLGLNLPEQVTNSFPTNFPYLTEIYSKFIAAIEDLQPFFDVMDDLDRSCCVLDPEVPTRRDCYRRIWLDQNLSVMVIVNLANVKSRPELKFLGPERVVQPWFEKLGDKLEDWDEKKNFVQELLNILGLETFPVKPRQDRVTLMDAGECSICFSLRLNDKLPEIICENKCCENHYHVECLYEWLTSINSKRMFNQLHGQCPNCEKKIACPIPDLV</sequence>
<dbReference type="Proteomes" id="UP001168821">
    <property type="component" value="Unassembled WGS sequence"/>
</dbReference>
<feature type="domain" description="FANCL C-terminal" evidence="1">
    <location>
        <begin position="304"/>
        <end position="364"/>
    </location>
</feature>
<comment type="caution">
    <text evidence="4">The sequence shown here is derived from an EMBL/GenBank/DDBJ whole genome shotgun (WGS) entry which is preliminary data.</text>
</comment>
<evidence type="ECO:0000259" key="1">
    <source>
        <dbReference type="Pfam" id="PF11793"/>
    </source>
</evidence>
<dbReference type="InterPro" id="IPR044037">
    <property type="entry name" value="FANCL_d3"/>
</dbReference>
<dbReference type="Gene3D" id="3.30.40.10">
    <property type="entry name" value="Zinc/RING finger domain, C3HC4 (zinc finger)"/>
    <property type="match status" value="1"/>
</dbReference>
<dbReference type="GO" id="GO:0036297">
    <property type="term" value="P:interstrand cross-link repair"/>
    <property type="evidence" value="ECO:0007669"/>
    <property type="project" value="InterPro"/>
</dbReference>
<evidence type="ECO:0000259" key="3">
    <source>
        <dbReference type="Pfam" id="PF18891"/>
    </source>
</evidence>
<dbReference type="GO" id="GO:0006513">
    <property type="term" value="P:protein monoubiquitination"/>
    <property type="evidence" value="ECO:0007669"/>
    <property type="project" value="TreeGrafter"/>
</dbReference>
<protein>
    <recommendedName>
        <fullName evidence="6">E3 ubiquitin-protein ligase FANCL</fullName>
    </recommendedName>
</protein>
<name>A0AA38I6X0_9CUCU</name>
<organism evidence="4 5">
    <name type="scientific">Zophobas morio</name>
    <dbReference type="NCBI Taxonomy" id="2755281"/>
    <lineage>
        <taxon>Eukaryota</taxon>
        <taxon>Metazoa</taxon>
        <taxon>Ecdysozoa</taxon>
        <taxon>Arthropoda</taxon>
        <taxon>Hexapoda</taxon>
        <taxon>Insecta</taxon>
        <taxon>Pterygota</taxon>
        <taxon>Neoptera</taxon>
        <taxon>Endopterygota</taxon>
        <taxon>Coleoptera</taxon>
        <taxon>Polyphaga</taxon>
        <taxon>Cucujiformia</taxon>
        <taxon>Tenebrionidae</taxon>
        <taxon>Zophobas</taxon>
    </lineage>
</organism>
<feature type="domain" description="FANCL UBC-like" evidence="2">
    <location>
        <begin position="99"/>
        <end position="192"/>
    </location>
</feature>
<dbReference type="InterPro" id="IPR026850">
    <property type="entry name" value="FANCL_C"/>
</dbReference>
<dbReference type="PANTHER" id="PTHR13206:SF0">
    <property type="entry name" value="E3 UBIQUITIN-PROTEIN LIGASE FANCL"/>
    <property type="match status" value="1"/>
</dbReference>
<feature type="domain" description="FANCL UBC-like" evidence="3">
    <location>
        <begin position="194"/>
        <end position="290"/>
    </location>
</feature>
<keyword evidence="5" id="KW-1185">Reference proteome</keyword>
<gene>
    <name evidence="4" type="ORF">Zmor_016488</name>
</gene>
<dbReference type="PANTHER" id="PTHR13206">
    <property type="entry name" value="UBIQUITIN LIGASE PROTEIN PHF9 FANCONI ANEMIA GROUP L PROTEIN"/>
    <property type="match status" value="1"/>
</dbReference>
<evidence type="ECO:0000259" key="2">
    <source>
        <dbReference type="Pfam" id="PF18890"/>
    </source>
</evidence>
<accession>A0AA38I6X0</accession>
<evidence type="ECO:0008006" key="6">
    <source>
        <dbReference type="Google" id="ProtNLM"/>
    </source>
</evidence>
<reference evidence="4" key="1">
    <citation type="journal article" date="2023" name="G3 (Bethesda)">
        <title>Whole genome assemblies of Zophobas morio and Tenebrio molitor.</title>
        <authorList>
            <person name="Kaur S."/>
            <person name="Stinson S.A."/>
            <person name="diCenzo G.C."/>
        </authorList>
    </citation>
    <scope>NUCLEOTIDE SEQUENCE</scope>
    <source>
        <strain evidence="4">QUZm001</strain>
    </source>
</reference>
<dbReference type="GO" id="GO:0043240">
    <property type="term" value="C:Fanconi anaemia nuclear complex"/>
    <property type="evidence" value="ECO:0007669"/>
    <property type="project" value="InterPro"/>
</dbReference>
<dbReference type="Pfam" id="PF18890">
    <property type="entry name" value="FANCL_d2"/>
    <property type="match status" value="1"/>
</dbReference>
<dbReference type="InterPro" id="IPR013083">
    <property type="entry name" value="Znf_RING/FYVE/PHD"/>
</dbReference>
<dbReference type="Gene3D" id="3.10.110.20">
    <property type="entry name" value="RWD domain-like"/>
    <property type="match status" value="1"/>
</dbReference>
<dbReference type="InterPro" id="IPR043898">
    <property type="entry name" value="FANCL_d2"/>
</dbReference>
<dbReference type="EMBL" id="JALNTZ010000005">
    <property type="protein sequence ID" value="KAJ3650385.1"/>
    <property type="molecule type" value="Genomic_DNA"/>
</dbReference>
<proteinExistence type="predicted"/>
<dbReference type="InterPro" id="IPR043003">
    <property type="entry name" value="FANCL_d3_sf"/>
</dbReference>
<evidence type="ECO:0000313" key="4">
    <source>
        <dbReference type="EMBL" id="KAJ3650385.1"/>
    </source>
</evidence>
<dbReference type="AlphaFoldDB" id="A0AA38I6X0"/>
<dbReference type="Pfam" id="PF11793">
    <property type="entry name" value="FANCL_C"/>
    <property type="match status" value="1"/>
</dbReference>